<name>A0AAV9RCM6_9TELE</name>
<protein>
    <submittedName>
        <fullName evidence="2">Uncharacterized protein</fullName>
    </submittedName>
</protein>
<dbReference type="Proteomes" id="UP001311232">
    <property type="component" value="Unassembled WGS sequence"/>
</dbReference>
<sequence length="197" mass="21723">MSSLSAPLGMQHHPHGKDRYQGPPSSLLLPPSKNVNRVLLTSHISLLLSSPGPSLLRICLSVVVQIIICFRKGISKKNGFSNIRCTLWLTPSLALHQETEEEEGECKKKKKLPPGRPRQTGEMRPPVGTAAAGRAALPVPVLVEKEDQSSVRWLILFLETTSILNWRLPVLPPSFLPTSLGRLFSSSYYISSLSRRG</sequence>
<feature type="region of interest" description="Disordered" evidence="1">
    <location>
        <begin position="1"/>
        <end position="27"/>
    </location>
</feature>
<dbReference type="EMBL" id="JAHHUM010002039">
    <property type="protein sequence ID" value="KAK5606978.1"/>
    <property type="molecule type" value="Genomic_DNA"/>
</dbReference>
<dbReference type="AlphaFoldDB" id="A0AAV9RCM6"/>
<reference evidence="2 3" key="1">
    <citation type="submission" date="2021-06" db="EMBL/GenBank/DDBJ databases">
        <authorList>
            <person name="Palmer J.M."/>
        </authorList>
    </citation>
    <scope>NUCLEOTIDE SEQUENCE [LARGE SCALE GENOMIC DNA]</scope>
    <source>
        <strain evidence="2 3">MEX-2019</strain>
        <tissue evidence="2">Muscle</tissue>
    </source>
</reference>
<accession>A0AAV9RCM6</accession>
<feature type="region of interest" description="Disordered" evidence="1">
    <location>
        <begin position="99"/>
        <end position="128"/>
    </location>
</feature>
<organism evidence="2 3">
    <name type="scientific">Crenichthys baileyi</name>
    <name type="common">White River springfish</name>
    <dbReference type="NCBI Taxonomy" id="28760"/>
    <lineage>
        <taxon>Eukaryota</taxon>
        <taxon>Metazoa</taxon>
        <taxon>Chordata</taxon>
        <taxon>Craniata</taxon>
        <taxon>Vertebrata</taxon>
        <taxon>Euteleostomi</taxon>
        <taxon>Actinopterygii</taxon>
        <taxon>Neopterygii</taxon>
        <taxon>Teleostei</taxon>
        <taxon>Neoteleostei</taxon>
        <taxon>Acanthomorphata</taxon>
        <taxon>Ovalentaria</taxon>
        <taxon>Atherinomorphae</taxon>
        <taxon>Cyprinodontiformes</taxon>
        <taxon>Goodeidae</taxon>
        <taxon>Crenichthys</taxon>
    </lineage>
</organism>
<proteinExistence type="predicted"/>
<evidence type="ECO:0000256" key="1">
    <source>
        <dbReference type="SAM" id="MobiDB-lite"/>
    </source>
</evidence>
<comment type="caution">
    <text evidence="2">The sequence shown here is derived from an EMBL/GenBank/DDBJ whole genome shotgun (WGS) entry which is preliminary data.</text>
</comment>
<keyword evidence="3" id="KW-1185">Reference proteome</keyword>
<evidence type="ECO:0000313" key="2">
    <source>
        <dbReference type="EMBL" id="KAK5606978.1"/>
    </source>
</evidence>
<evidence type="ECO:0000313" key="3">
    <source>
        <dbReference type="Proteomes" id="UP001311232"/>
    </source>
</evidence>
<gene>
    <name evidence="2" type="ORF">CRENBAI_011358</name>
</gene>